<keyword evidence="2" id="KW-0802">TPR repeat</keyword>
<evidence type="ECO:0000256" key="1">
    <source>
        <dbReference type="ARBA" id="ARBA00022737"/>
    </source>
</evidence>
<reference evidence="4" key="1">
    <citation type="submission" date="2019-12" db="EMBL/GenBank/DDBJ databases">
        <title>Comparative genomics gives insights into the taxonomy of the Azoarcus-Aromatoleum group and reveals separate origins of nif in the plant-associated Azoarcus and non-plant-associated Aromatoleum sub-groups.</title>
        <authorList>
            <person name="Lafos M."/>
            <person name="Maluk M."/>
            <person name="Batista M."/>
            <person name="Junghare M."/>
            <person name="Carmona M."/>
            <person name="Faoro H."/>
            <person name="Cruz L.M."/>
            <person name="Battistoni F."/>
            <person name="De Souza E."/>
            <person name="Pedrosa F."/>
            <person name="Chen W.-M."/>
            <person name="Poole P.S."/>
            <person name="Dixon R.A."/>
            <person name="James E.K."/>
        </authorList>
    </citation>
    <scope>NUCLEOTIDE SEQUENCE</scope>
    <source>
        <strain evidence="4">U120</strain>
    </source>
</reference>
<sequence>MNRTLSLLTAGLGLAIAFAFPAFAQTVDPDADAPSTAATDIPGQSLTAQMLYTFLLAEIAGARGDLSVSVQAYLDLAQRTRDPRIARRAVEIALFARDLSAATEAARIWVDVEPESAEARRVMAGILSGGSGQLEQVQIQLARLLAESPDQIENHLMGLNRAFARISDKQAVKGIVDRLTEPYLDLPEAQFARAQAAIAADDAIASLAAIDLALGLRPDWELAILFKAQLLAQSDSPDAALQLIKEHIDRHPESQNARVAYARGLVSARRFDAARDEFRKLLDNAPDDRDLMYAVGLLSAQLDDFDAAAPLLEQALNAGHPEADGIRLNLGQIAERRDDSEGALRWYRTVEPGRHHTDAQIRIAALLAQQGKLQHAREHLQSVQAGPDTIKRLRLAESQLLRAEGREAEALELLDGELRKAPEDPDLLYESSMLAEQLGQLDVMEGRLRKLIALQPDHAHAYNALGYSLADRGLRLDEAETLIARALELTPGDPFILDSMGWVNFRQGDTATALAHLEKAYSLRPDPEIAAHLGEVLWSLNRQADATRIWNEALQAHPDSTVLKNIMQRFGHR</sequence>
<dbReference type="EMBL" id="WTVH01000007">
    <property type="protein sequence ID" value="NMF92732.1"/>
    <property type="molecule type" value="Genomic_DNA"/>
</dbReference>
<evidence type="ECO:0000313" key="4">
    <source>
        <dbReference type="EMBL" id="NMF92732.1"/>
    </source>
</evidence>
<dbReference type="Proteomes" id="UP000601990">
    <property type="component" value="Unassembled WGS sequence"/>
</dbReference>
<organism evidence="4 5">
    <name type="scientific">Aromatoleum buckelii</name>
    <dbReference type="NCBI Taxonomy" id="200254"/>
    <lineage>
        <taxon>Bacteria</taxon>
        <taxon>Pseudomonadati</taxon>
        <taxon>Pseudomonadota</taxon>
        <taxon>Betaproteobacteria</taxon>
        <taxon>Rhodocyclales</taxon>
        <taxon>Rhodocyclaceae</taxon>
        <taxon>Aromatoleum</taxon>
    </lineage>
</organism>
<dbReference type="Gene3D" id="1.25.40.10">
    <property type="entry name" value="Tetratricopeptide repeat domain"/>
    <property type="match status" value="2"/>
</dbReference>
<dbReference type="InterPro" id="IPR052346">
    <property type="entry name" value="O-mannosyl-transferase_TMTC"/>
</dbReference>
<evidence type="ECO:0000256" key="2">
    <source>
        <dbReference type="ARBA" id="ARBA00022803"/>
    </source>
</evidence>
<dbReference type="InterPro" id="IPR019734">
    <property type="entry name" value="TPR_rpt"/>
</dbReference>
<comment type="caution">
    <text evidence="4">The sequence shown here is derived from an EMBL/GenBank/DDBJ whole genome shotgun (WGS) entry which is preliminary data.</text>
</comment>
<accession>A0ABX1MXM0</accession>
<dbReference type="PANTHER" id="PTHR44227">
    <property type="match status" value="1"/>
</dbReference>
<keyword evidence="3" id="KW-0732">Signal</keyword>
<evidence type="ECO:0000256" key="3">
    <source>
        <dbReference type="SAM" id="SignalP"/>
    </source>
</evidence>
<dbReference type="SMART" id="SM00028">
    <property type="entry name" value="TPR"/>
    <property type="match status" value="5"/>
</dbReference>
<keyword evidence="5" id="KW-1185">Reference proteome</keyword>
<dbReference type="RefSeq" id="WP_169198033.1">
    <property type="nucleotide sequence ID" value="NZ_WTVH02000010.1"/>
</dbReference>
<dbReference type="InterPro" id="IPR011990">
    <property type="entry name" value="TPR-like_helical_dom_sf"/>
</dbReference>
<proteinExistence type="predicted"/>
<protein>
    <submittedName>
        <fullName evidence="4">Tetratricopeptide repeat protein</fullName>
    </submittedName>
</protein>
<keyword evidence="1" id="KW-0677">Repeat</keyword>
<evidence type="ECO:0000313" key="5">
    <source>
        <dbReference type="Proteomes" id="UP000601990"/>
    </source>
</evidence>
<gene>
    <name evidence="4" type="ORF">GO608_05250</name>
</gene>
<dbReference type="SUPFAM" id="SSF48452">
    <property type="entry name" value="TPR-like"/>
    <property type="match status" value="2"/>
</dbReference>
<feature type="signal peptide" evidence="3">
    <location>
        <begin position="1"/>
        <end position="24"/>
    </location>
</feature>
<dbReference type="Pfam" id="PF13432">
    <property type="entry name" value="TPR_16"/>
    <property type="match status" value="3"/>
</dbReference>
<feature type="chain" id="PRO_5045932421" evidence="3">
    <location>
        <begin position="25"/>
        <end position="573"/>
    </location>
</feature>
<name>A0ABX1MXM0_9RHOO</name>
<dbReference type="PANTHER" id="PTHR44227:SF3">
    <property type="entry name" value="PROTEIN O-MANNOSYL-TRANSFERASE TMTC4"/>
    <property type="match status" value="1"/>
</dbReference>
<dbReference type="Pfam" id="PF14559">
    <property type="entry name" value="TPR_19"/>
    <property type="match status" value="1"/>
</dbReference>